<comment type="caution">
    <text evidence="2">The sequence shown here is derived from an EMBL/GenBank/DDBJ whole genome shotgun (WGS) entry which is preliminary data.</text>
</comment>
<evidence type="ECO:0000313" key="3">
    <source>
        <dbReference type="EMBL" id="RGR50717.1"/>
    </source>
</evidence>
<name>A0A411ZSX2_9FIRM</name>
<dbReference type="RefSeq" id="WP_118031252.1">
    <property type="nucleotide sequence ID" value="NZ_QRSS01000005.1"/>
</dbReference>
<proteinExistence type="predicted"/>
<organism evidence="2 4">
    <name type="scientific">Blautia obeum</name>
    <dbReference type="NCBI Taxonomy" id="40520"/>
    <lineage>
        <taxon>Bacteria</taxon>
        <taxon>Bacillati</taxon>
        <taxon>Bacillota</taxon>
        <taxon>Clostridia</taxon>
        <taxon>Lachnospirales</taxon>
        <taxon>Lachnospiraceae</taxon>
        <taxon>Blautia</taxon>
    </lineage>
</organism>
<evidence type="ECO:0000313" key="2">
    <source>
        <dbReference type="EMBL" id="RGQ05917.1"/>
    </source>
</evidence>
<keyword evidence="1" id="KW-0812">Transmembrane</keyword>
<dbReference type="EMBL" id="QRSS01000005">
    <property type="protein sequence ID" value="RGQ05917.1"/>
    <property type="molecule type" value="Genomic_DNA"/>
</dbReference>
<gene>
    <name evidence="3" type="ORF">DWY46_04845</name>
    <name evidence="2" type="ORF">DWZ12_05465</name>
</gene>
<dbReference type="AlphaFoldDB" id="A0A411ZSX2"/>
<sequence length="71" mass="7988">MEELKKINSKIAVKQIGRIVGGSCFMVLGMVLVARHMYQKGITDCQISISKEFPDEYAAITKKVVEAFEKH</sequence>
<evidence type="ECO:0000256" key="1">
    <source>
        <dbReference type="SAM" id="Phobius"/>
    </source>
</evidence>
<reference evidence="4 5" key="1">
    <citation type="submission" date="2018-08" db="EMBL/GenBank/DDBJ databases">
        <title>A genome reference for cultivated species of the human gut microbiota.</title>
        <authorList>
            <person name="Zou Y."/>
            <person name="Xue W."/>
            <person name="Luo G."/>
        </authorList>
    </citation>
    <scope>NUCLEOTIDE SEQUENCE [LARGE SCALE GENOMIC DNA]</scope>
    <source>
        <strain evidence="3 5">AF25-21</strain>
        <strain evidence="2 4">AF29-2BH</strain>
    </source>
</reference>
<feature type="transmembrane region" description="Helical" evidence="1">
    <location>
        <begin position="20"/>
        <end position="38"/>
    </location>
</feature>
<dbReference type="EMBL" id="QRUH01000002">
    <property type="protein sequence ID" value="RGR50717.1"/>
    <property type="molecule type" value="Genomic_DNA"/>
</dbReference>
<dbReference type="Proteomes" id="UP000283585">
    <property type="component" value="Unassembled WGS sequence"/>
</dbReference>
<evidence type="ECO:0000313" key="5">
    <source>
        <dbReference type="Proteomes" id="UP000285839"/>
    </source>
</evidence>
<keyword evidence="1" id="KW-0472">Membrane</keyword>
<accession>A0A411ZSX2</accession>
<protein>
    <submittedName>
        <fullName evidence="2">Uncharacterized protein</fullName>
    </submittedName>
</protein>
<evidence type="ECO:0000313" key="4">
    <source>
        <dbReference type="Proteomes" id="UP000283585"/>
    </source>
</evidence>
<keyword evidence="1" id="KW-1133">Transmembrane helix</keyword>
<dbReference type="Proteomes" id="UP000285839">
    <property type="component" value="Unassembled WGS sequence"/>
</dbReference>